<dbReference type="PANTHER" id="PTHR11845:SF13">
    <property type="entry name" value="5'-DEOXYNUCLEOTIDASE HDDC2"/>
    <property type="match status" value="1"/>
</dbReference>
<feature type="region of interest" description="Disordered" evidence="4">
    <location>
        <begin position="1"/>
        <end position="23"/>
    </location>
</feature>
<dbReference type="InterPro" id="IPR006674">
    <property type="entry name" value="HD_domain"/>
</dbReference>
<keyword evidence="7" id="KW-1185">Reference proteome</keyword>
<dbReference type="GO" id="GO:0046872">
    <property type="term" value="F:metal ion binding"/>
    <property type="evidence" value="ECO:0007669"/>
    <property type="project" value="UniProtKB-KW"/>
</dbReference>
<protein>
    <submittedName>
        <fullName evidence="6">HD domain-containing protein 2-like</fullName>
    </submittedName>
</protein>
<dbReference type="GO" id="GO:0005737">
    <property type="term" value="C:cytoplasm"/>
    <property type="evidence" value="ECO:0007669"/>
    <property type="project" value="TreeGrafter"/>
</dbReference>
<evidence type="ECO:0000313" key="7">
    <source>
        <dbReference type="Proteomes" id="UP001054902"/>
    </source>
</evidence>
<feature type="domain" description="HD" evidence="5">
    <location>
        <begin position="35"/>
        <end position="193"/>
    </location>
</feature>
<evidence type="ECO:0000256" key="1">
    <source>
        <dbReference type="ARBA" id="ARBA00022723"/>
    </source>
</evidence>
<dbReference type="PANTHER" id="PTHR11845">
    <property type="entry name" value="5'-DEOXYNUCLEOTIDASE HDDC2"/>
    <property type="match status" value="1"/>
</dbReference>
<sequence length="250" mass="28649">MSSCEQEAKRTKLNESPSSSQPTMSDALTFLSEICGNLKKIKRTGWVRQGVPLPESDSDHMHRCAMCAMLVTTQKVDPRDDYSGENEKFHPDKIDGIKLLRMAVTHDLCESLAGDITPFCAADAVASKHDKEKAAMEQIRKIVGDPLGVELFNLWKEYEELVTPEAIYCKDIDKFEMVMQAYEYEKDHLKKKADSEREDKTVANEPMRTFFITTSGKMKSPLFKRLDKELRTKRQAMLEERGWDVTDQEQ</sequence>
<gene>
    <name evidence="6" type="ORF">CTEN210_16359</name>
</gene>
<evidence type="ECO:0000256" key="4">
    <source>
        <dbReference type="SAM" id="MobiDB-lite"/>
    </source>
</evidence>
<name>A0AAD3HEC3_9STRA</name>
<dbReference type="EMBL" id="BLLK01000069">
    <property type="protein sequence ID" value="GFH59883.1"/>
    <property type="molecule type" value="Genomic_DNA"/>
</dbReference>
<dbReference type="GO" id="GO:0002953">
    <property type="term" value="F:5'-deoxynucleotidase activity"/>
    <property type="evidence" value="ECO:0007669"/>
    <property type="project" value="InterPro"/>
</dbReference>
<accession>A0AAD3HEC3</accession>
<dbReference type="SUPFAM" id="SSF109604">
    <property type="entry name" value="HD-domain/PDEase-like"/>
    <property type="match status" value="1"/>
</dbReference>
<comment type="caution">
    <text evidence="6">The sequence shown here is derived from an EMBL/GenBank/DDBJ whole genome shotgun (WGS) entry which is preliminary data.</text>
</comment>
<evidence type="ECO:0000256" key="2">
    <source>
        <dbReference type="ARBA" id="ARBA00022801"/>
    </source>
</evidence>
<dbReference type="InterPro" id="IPR039356">
    <property type="entry name" value="YfbR/HDDC2"/>
</dbReference>
<dbReference type="AlphaFoldDB" id="A0AAD3HEC3"/>
<dbReference type="Gene3D" id="1.10.3210.10">
    <property type="entry name" value="Hypothetical protein af1432"/>
    <property type="match status" value="1"/>
</dbReference>
<feature type="compositionally biased region" description="Polar residues" evidence="4">
    <location>
        <begin position="14"/>
        <end position="23"/>
    </location>
</feature>
<evidence type="ECO:0000313" key="6">
    <source>
        <dbReference type="EMBL" id="GFH59883.1"/>
    </source>
</evidence>
<feature type="coiled-coil region" evidence="3">
    <location>
        <begin position="172"/>
        <end position="199"/>
    </location>
</feature>
<dbReference type="Proteomes" id="UP001054902">
    <property type="component" value="Unassembled WGS sequence"/>
</dbReference>
<dbReference type="Pfam" id="PF13023">
    <property type="entry name" value="HD_3"/>
    <property type="match status" value="1"/>
</dbReference>
<keyword evidence="3" id="KW-0175">Coiled coil</keyword>
<keyword evidence="1" id="KW-0479">Metal-binding</keyword>
<proteinExistence type="predicted"/>
<organism evidence="6 7">
    <name type="scientific">Chaetoceros tenuissimus</name>
    <dbReference type="NCBI Taxonomy" id="426638"/>
    <lineage>
        <taxon>Eukaryota</taxon>
        <taxon>Sar</taxon>
        <taxon>Stramenopiles</taxon>
        <taxon>Ochrophyta</taxon>
        <taxon>Bacillariophyta</taxon>
        <taxon>Coscinodiscophyceae</taxon>
        <taxon>Chaetocerotophycidae</taxon>
        <taxon>Chaetocerotales</taxon>
        <taxon>Chaetocerotaceae</taxon>
        <taxon>Chaetoceros</taxon>
    </lineage>
</organism>
<keyword evidence="2" id="KW-0378">Hydrolase</keyword>
<feature type="compositionally biased region" description="Basic and acidic residues" evidence="4">
    <location>
        <begin position="1"/>
        <end position="13"/>
    </location>
</feature>
<evidence type="ECO:0000259" key="5">
    <source>
        <dbReference type="Pfam" id="PF13023"/>
    </source>
</evidence>
<evidence type="ECO:0000256" key="3">
    <source>
        <dbReference type="SAM" id="Coils"/>
    </source>
</evidence>
<reference evidence="6 7" key="1">
    <citation type="journal article" date="2021" name="Sci. Rep.">
        <title>The genome of the diatom Chaetoceros tenuissimus carries an ancient integrated fragment of an extant virus.</title>
        <authorList>
            <person name="Hongo Y."/>
            <person name="Kimura K."/>
            <person name="Takaki Y."/>
            <person name="Yoshida Y."/>
            <person name="Baba S."/>
            <person name="Kobayashi G."/>
            <person name="Nagasaki K."/>
            <person name="Hano T."/>
            <person name="Tomaru Y."/>
        </authorList>
    </citation>
    <scope>NUCLEOTIDE SEQUENCE [LARGE SCALE GENOMIC DNA]</scope>
    <source>
        <strain evidence="6 7">NIES-3715</strain>
    </source>
</reference>